<dbReference type="RefSeq" id="WP_256506946.1">
    <property type="nucleotide sequence ID" value="NZ_CP101740.1"/>
</dbReference>
<protein>
    <submittedName>
        <fullName evidence="1">2-dehydro-3-deoxygalactonokinase</fullName>
    </submittedName>
</protein>
<dbReference type="InterPro" id="IPR007729">
    <property type="entry name" value="DGOK"/>
</dbReference>
<evidence type="ECO:0000313" key="2">
    <source>
        <dbReference type="Proteomes" id="UP001058533"/>
    </source>
</evidence>
<dbReference type="Gene3D" id="3.30.420.310">
    <property type="entry name" value="2-keto-3-deoxy-galactonokinase, C-terminal domain"/>
    <property type="match status" value="1"/>
</dbReference>
<accession>A0ABY5LB55</accession>
<gene>
    <name evidence="1" type="ORF">NMP03_02375</name>
</gene>
<dbReference type="Gene3D" id="3.30.420.300">
    <property type="entry name" value="2-keto-3-deoxy-galactonokinase, substrate binding domain"/>
    <property type="match status" value="1"/>
</dbReference>
<dbReference type="Pfam" id="PF05035">
    <property type="entry name" value="DGOK"/>
    <property type="match status" value="1"/>
</dbReference>
<dbReference type="InterPro" id="IPR042258">
    <property type="entry name" value="DGOK_N"/>
</dbReference>
<reference evidence="1" key="1">
    <citation type="submission" date="2022-07" db="EMBL/GenBank/DDBJ databases">
        <title>Sphingomonas sp. nov., a novel bacterium isolated from the north slope of the Mount Everest.</title>
        <authorList>
            <person name="Cui X."/>
            <person name="Liu Y."/>
        </authorList>
    </citation>
    <scope>NUCLEOTIDE SEQUENCE</scope>
    <source>
        <strain evidence="1">S5-59</strain>
    </source>
</reference>
<organism evidence="1 2">
    <name type="scientific">Sphingomonas qomolangmaensis</name>
    <dbReference type="NCBI Taxonomy" id="2918765"/>
    <lineage>
        <taxon>Bacteria</taxon>
        <taxon>Pseudomonadati</taxon>
        <taxon>Pseudomonadota</taxon>
        <taxon>Alphaproteobacteria</taxon>
        <taxon>Sphingomonadales</taxon>
        <taxon>Sphingomonadaceae</taxon>
        <taxon>Sphingomonas</taxon>
    </lineage>
</organism>
<dbReference type="EMBL" id="CP101740">
    <property type="protein sequence ID" value="UUL83102.1"/>
    <property type="molecule type" value="Genomic_DNA"/>
</dbReference>
<dbReference type="Proteomes" id="UP001058533">
    <property type="component" value="Chromosome"/>
</dbReference>
<dbReference type="InterPro" id="IPR042257">
    <property type="entry name" value="DGOK_C"/>
</dbReference>
<proteinExistence type="predicted"/>
<name>A0ABY5LB55_9SPHN</name>
<sequence length="288" mass="29370">MTDAFIAVDWGTTNRRAYRIEGGIVAASERGGPGAAATPAEAYPAEVAGLRDRLGDLPMLLGGMVGSTIGWRSVAYASAPAGLGDLVAAVEWIDDRTGIVPGVSIVQGMQGDVMRGEELQILGAVAAGMVPGDALVCQPGTHCKWATVAAGRIASFTTAMTGELFGLLRTHSVLKGQLMGDVTPGDAFVEGVREGAKRDLAASLFGVRAASVLGLRDNADVPSYASGLLIGADVAARIEAGMTVYLLADANLGALYAAAISTLGGQSVAIDSEAAFLAGVTHLWELAR</sequence>
<evidence type="ECO:0000313" key="1">
    <source>
        <dbReference type="EMBL" id="UUL83102.1"/>
    </source>
</evidence>
<keyword evidence="2" id="KW-1185">Reference proteome</keyword>